<feature type="region of interest" description="Disordered" evidence="1">
    <location>
        <begin position="1"/>
        <end position="120"/>
    </location>
</feature>
<feature type="compositionally biased region" description="Basic residues" evidence="1">
    <location>
        <begin position="89"/>
        <end position="100"/>
    </location>
</feature>
<evidence type="ECO:0000313" key="2">
    <source>
        <dbReference type="EMBL" id="CAG6571080.1"/>
    </source>
</evidence>
<proteinExistence type="predicted"/>
<dbReference type="EMBL" id="HBUE01285142">
    <property type="protein sequence ID" value="CAG6571080.1"/>
    <property type="molecule type" value="Transcribed_RNA"/>
</dbReference>
<feature type="compositionally biased region" description="Basic and acidic residues" evidence="1">
    <location>
        <begin position="48"/>
        <end position="63"/>
    </location>
</feature>
<dbReference type="AlphaFoldDB" id="A0A8D8JE13"/>
<protein>
    <submittedName>
        <fullName evidence="2">(northern house mosquito) hypothetical protein</fullName>
    </submittedName>
</protein>
<evidence type="ECO:0000256" key="1">
    <source>
        <dbReference type="SAM" id="MobiDB-lite"/>
    </source>
</evidence>
<sequence length="141" mass="15470">MPGHLHRRRSEATGRGGTTGDGNRARFADLGHPALPEQRAAGAVAPADGEHADHVRPAPDHRQVAVQDLRAPVSPVPDGLPRGRCPAQGRHRRGGNHLHLRHDLLRLPHPPGTGRSDHDRQAQLRAVSNRRLLHPSLQHRR</sequence>
<organism evidence="2">
    <name type="scientific">Culex pipiens</name>
    <name type="common">House mosquito</name>
    <dbReference type="NCBI Taxonomy" id="7175"/>
    <lineage>
        <taxon>Eukaryota</taxon>
        <taxon>Metazoa</taxon>
        <taxon>Ecdysozoa</taxon>
        <taxon>Arthropoda</taxon>
        <taxon>Hexapoda</taxon>
        <taxon>Insecta</taxon>
        <taxon>Pterygota</taxon>
        <taxon>Neoptera</taxon>
        <taxon>Endopterygota</taxon>
        <taxon>Diptera</taxon>
        <taxon>Nematocera</taxon>
        <taxon>Culicoidea</taxon>
        <taxon>Culicidae</taxon>
        <taxon>Culicinae</taxon>
        <taxon>Culicini</taxon>
        <taxon>Culex</taxon>
        <taxon>Culex</taxon>
    </lineage>
</organism>
<accession>A0A8D8JE13</accession>
<reference evidence="2" key="1">
    <citation type="submission" date="2021-05" db="EMBL/GenBank/DDBJ databases">
        <authorList>
            <person name="Alioto T."/>
            <person name="Alioto T."/>
            <person name="Gomez Garrido J."/>
        </authorList>
    </citation>
    <scope>NUCLEOTIDE SEQUENCE</scope>
</reference>
<name>A0A8D8JE13_CULPI</name>
<dbReference type="EMBL" id="HBUE01179558">
    <property type="protein sequence ID" value="CAG6519529.1"/>
    <property type="molecule type" value="Transcribed_RNA"/>
</dbReference>